<protein>
    <submittedName>
        <fullName evidence="2">Uncharacterized protein</fullName>
    </submittedName>
</protein>
<evidence type="ECO:0000313" key="3">
    <source>
        <dbReference type="Proteomes" id="UP001054945"/>
    </source>
</evidence>
<name>A0AAV4XI77_CAEEX</name>
<evidence type="ECO:0000313" key="2">
    <source>
        <dbReference type="EMBL" id="GIY93920.1"/>
    </source>
</evidence>
<reference evidence="2 3" key="1">
    <citation type="submission" date="2021-06" db="EMBL/GenBank/DDBJ databases">
        <title>Caerostris extrusa draft genome.</title>
        <authorList>
            <person name="Kono N."/>
            <person name="Arakawa K."/>
        </authorList>
    </citation>
    <scope>NUCLEOTIDE SEQUENCE [LARGE SCALE GENOMIC DNA]</scope>
</reference>
<feature type="transmembrane region" description="Helical" evidence="1">
    <location>
        <begin position="63"/>
        <end position="83"/>
    </location>
</feature>
<keyword evidence="1" id="KW-0812">Transmembrane</keyword>
<dbReference type="AlphaFoldDB" id="A0AAV4XI77"/>
<comment type="caution">
    <text evidence="2">The sequence shown here is derived from an EMBL/GenBank/DDBJ whole genome shotgun (WGS) entry which is preliminary data.</text>
</comment>
<evidence type="ECO:0000256" key="1">
    <source>
        <dbReference type="SAM" id="Phobius"/>
    </source>
</evidence>
<sequence>MNLNVGNEDEFRGEEAEKFMNHSSRRMVNRKNDLFFIRESFMLGENGHSFRKMLLPLKDGRRYHLKAGITFFITILFLSYFSVGNCLTSEKYFWYWDDFELPSSLVKRSVLEILTFFSRNDYI</sequence>
<accession>A0AAV4XI77</accession>
<keyword evidence="1" id="KW-1133">Transmembrane helix</keyword>
<proteinExistence type="predicted"/>
<keyword evidence="3" id="KW-1185">Reference proteome</keyword>
<organism evidence="2 3">
    <name type="scientific">Caerostris extrusa</name>
    <name type="common">Bark spider</name>
    <name type="synonym">Caerostris bankana</name>
    <dbReference type="NCBI Taxonomy" id="172846"/>
    <lineage>
        <taxon>Eukaryota</taxon>
        <taxon>Metazoa</taxon>
        <taxon>Ecdysozoa</taxon>
        <taxon>Arthropoda</taxon>
        <taxon>Chelicerata</taxon>
        <taxon>Arachnida</taxon>
        <taxon>Araneae</taxon>
        <taxon>Araneomorphae</taxon>
        <taxon>Entelegynae</taxon>
        <taxon>Araneoidea</taxon>
        <taxon>Araneidae</taxon>
        <taxon>Caerostris</taxon>
    </lineage>
</organism>
<dbReference type="EMBL" id="BPLR01017721">
    <property type="protein sequence ID" value="GIY93920.1"/>
    <property type="molecule type" value="Genomic_DNA"/>
</dbReference>
<dbReference type="Proteomes" id="UP001054945">
    <property type="component" value="Unassembled WGS sequence"/>
</dbReference>
<gene>
    <name evidence="2" type="ORF">CEXT_537441</name>
</gene>
<keyword evidence="1" id="KW-0472">Membrane</keyword>